<dbReference type="EMBL" id="WUBR01000002">
    <property type="protein sequence ID" value="MWV28191.1"/>
    <property type="molecule type" value="Genomic_DNA"/>
</dbReference>
<feature type="chain" id="PRO_5032665767" description="Alpha/beta hydrolase" evidence="1">
    <location>
        <begin position="22"/>
        <end position="323"/>
    </location>
</feature>
<evidence type="ECO:0000313" key="3">
    <source>
        <dbReference type="Proteomes" id="UP000461409"/>
    </source>
</evidence>
<organism evidence="2 3">
    <name type="scientific">Aurantiacibacter rhizosphaerae</name>
    <dbReference type="NCBI Taxonomy" id="2691582"/>
    <lineage>
        <taxon>Bacteria</taxon>
        <taxon>Pseudomonadati</taxon>
        <taxon>Pseudomonadota</taxon>
        <taxon>Alphaproteobacteria</taxon>
        <taxon>Sphingomonadales</taxon>
        <taxon>Erythrobacteraceae</taxon>
        <taxon>Aurantiacibacter</taxon>
    </lineage>
</organism>
<dbReference type="Proteomes" id="UP000461409">
    <property type="component" value="Unassembled WGS sequence"/>
</dbReference>
<dbReference type="RefSeq" id="WP_160485810.1">
    <property type="nucleotide sequence ID" value="NZ_WUBR01000002.1"/>
</dbReference>
<dbReference type="PANTHER" id="PTHR33428">
    <property type="entry name" value="CHLOROPHYLLASE-2, CHLOROPLASTIC"/>
    <property type="match status" value="1"/>
</dbReference>
<dbReference type="PANTHER" id="PTHR33428:SF14">
    <property type="entry name" value="CARBOXYLESTERASE TYPE B DOMAIN-CONTAINING PROTEIN"/>
    <property type="match status" value="1"/>
</dbReference>
<keyword evidence="3" id="KW-1185">Reference proteome</keyword>
<dbReference type="AlphaFoldDB" id="A0A844XCF1"/>
<dbReference type="InterPro" id="IPR029058">
    <property type="entry name" value="AB_hydrolase_fold"/>
</dbReference>
<protein>
    <recommendedName>
        <fullName evidence="4">Alpha/beta hydrolase</fullName>
    </recommendedName>
</protein>
<reference evidence="2 3" key="1">
    <citation type="submission" date="2019-12" db="EMBL/GenBank/DDBJ databases">
        <authorList>
            <person name="Lee S.D."/>
        </authorList>
    </citation>
    <scope>NUCLEOTIDE SEQUENCE [LARGE SCALE GENOMIC DNA]</scope>
    <source>
        <strain evidence="2 3">GH3-10</strain>
    </source>
</reference>
<dbReference type="SUPFAM" id="SSF53474">
    <property type="entry name" value="alpha/beta-Hydrolases"/>
    <property type="match status" value="1"/>
</dbReference>
<name>A0A844XCF1_9SPHN</name>
<evidence type="ECO:0000256" key="1">
    <source>
        <dbReference type="SAM" id="SignalP"/>
    </source>
</evidence>
<dbReference type="Gene3D" id="3.40.50.1820">
    <property type="entry name" value="alpha/beta hydrolase"/>
    <property type="match status" value="1"/>
</dbReference>
<accession>A0A844XCF1</accession>
<feature type="signal peptide" evidence="1">
    <location>
        <begin position="1"/>
        <end position="21"/>
    </location>
</feature>
<gene>
    <name evidence="2" type="ORF">GRF63_09770</name>
</gene>
<sequence>MRAIFIAATCLALCSGHAASAQQEITIQEARTIASEARDAATAMIPDLPGTGPYPATYEILPDFPDHVIFRPADMDGLGDEKLPLIVWGNGGCQDDVGKYRLALLEVASHGYVIVAPGGIYSGPRADISNRRTQEEDGVAPGKTSASQIAEGIDWGIAASRDEGSAYFNRLDTDAIGVSGRSCGGGQAIRVAADPRVKAAVFHNTGIIIEGEFVIDGKVMQKSELDALHTPVLYIMGGPSDVAYPNGTDDFYRIDHVPVMLVDVDTGHLGTYRDLFGGRNTQMELDWLDWQLKGDQTAARTFVGPACRLCLQPDLRVMKKGID</sequence>
<proteinExistence type="predicted"/>
<keyword evidence="1" id="KW-0732">Signal</keyword>
<evidence type="ECO:0008006" key="4">
    <source>
        <dbReference type="Google" id="ProtNLM"/>
    </source>
</evidence>
<reference evidence="2 3" key="2">
    <citation type="submission" date="2020-02" db="EMBL/GenBank/DDBJ databases">
        <title>Erythrobacter dongmakensis sp. nov., isolated from a tidal mudflat.</title>
        <authorList>
            <person name="Kim I.S."/>
        </authorList>
    </citation>
    <scope>NUCLEOTIDE SEQUENCE [LARGE SCALE GENOMIC DNA]</scope>
    <source>
        <strain evidence="2 3">GH3-10</strain>
    </source>
</reference>
<comment type="caution">
    <text evidence="2">The sequence shown here is derived from an EMBL/GenBank/DDBJ whole genome shotgun (WGS) entry which is preliminary data.</text>
</comment>
<evidence type="ECO:0000313" key="2">
    <source>
        <dbReference type="EMBL" id="MWV28191.1"/>
    </source>
</evidence>